<dbReference type="InterPro" id="IPR012677">
    <property type="entry name" value="Nucleotide-bd_a/b_plait_sf"/>
</dbReference>
<dbReference type="EMBL" id="JAAMPC010000006">
    <property type="protein sequence ID" value="KAG2308629.1"/>
    <property type="molecule type" value="Genomic_DNA"/>
</dbReference>
<accession>A0A8X7VCL0</accession>
<keyword evidence="2" id="KW-1185">Reference proteome</keyword>
<dbReference type="GO" id="GO:0003676">
    <property type="term" value="F:nucleic acid binding"/>
    <property type="evidence" value="ECO:0007669"/>
    <property type="project" value="InterPro"/>
</dbReference>
<comment type="caution">
    <text evidence="1">The sequence shown here is derived from an EMBL/GenBank/DDBJ whole genome shotgun (WGS) entry which is preliminary data.</text>
</comment>
<sequence length="345" mass="39910">METYRSRVTACVAPFDSEAAAKERAFFENYTRESLWVRISVEGFNPSKVSEDEIKTKLTEHFKSCGQVCEVDFPKEPLLDRRAFVVLRGYGAKEKALQLNGSDMGNWNALVKFAPEEEEEEFQVDAAYREYILDELSNDKRFWFGISVYGFDTSLREDEVETALTAHFSSCGEIVHVYVNLHEKVTNIYFSEEEGEARAMDLDGSQVDGFKITTRLVATAARSNTPLPPGETYFGYCIPAHMLELADEIQERIDFHMTEWKLIWMTKRLRALKKQKAWALREPKFKALRWPKAKSLKMLKGGALKKLKAWALRKLKAKALKKQKARARARRERGHIPFEKERMLM</sequence>
<dbReference type="Proteomes" id="UP000886595">
    <property type="component" value="Unassembled WGS sequence"/>
</dbReference>
<reference evidence="1 2" key="1">
    <citation type="submission" date="2020-02" db="EMBL/GenBank/DDBJ databases">
        <authorList>
            <person name="Ma Q."/>
            <person name="Huang Y."/>
            <person name="Song X."/>
            <person name="Pei D."/>
        </authorList>
    </citation>
    <scope>NUCLEOTIDE SEQUENCE [LARGE SCALE GENOMIC DNA]</scope>
    <source>
        <strain evidence="1">Sxm20200214</strain>
        <tissue evidence="1">Leaf</tissue>
    </source>
</reference>
<proteinExistence type="predicted"/>
<dbReference type="InterPro" id="IPR035979">
    <property type="entry name" value="RBD_domain_sf"/>
</dbReference>
<dbReference type="OrthoDB" id="1081531at2759"/>
<evidence type="ECO:0000313" key="2">
    <source>
        <dbReference type="Proteomes" id="UP000886595"/>
    </source>
</evidence>
<dbReference type="AlphaFoldDB" id="A0A8X7VCL0"/>
<gene>
    <name evidence="1" type="ORF">Bca52824_028377</name>
</gene>
<evidence type="ECO:0000313" key="1">
    <source>
        <dbReference type="EMBL" id="KAG2308629.1"/>
    </source>
</evidence>
<dbReference type="SUPFAM" id="SSF54928">
    <property type="entry name" value="RNA-binding domain, RBD"/>
    <property type="match status" value="2"/>
</dbReference>
<protein>
    <recommendedName>
        <fullName evidence="3">RRM domain-containing protein</fullName>
    </recommendedName>
</protein>
<dbReference type="Gene3D" id="3.30.70.330">
    <property type="match status" value="2"/>
</dbReference>
<organism evidence="1 2">
    <name type="scientific">Brassica carinata</name>
    <name type="common">Ethiopian mustard</name>
    <name type="synonym">Abyssinian cabbage</name>
    <dbReference type="NCBI Taxonomy" id="52824"/>
    <lineage>
        <taxon>Eukaryota</taxon>
        <taxon>Viridiplantae</taxon>
        <taxon>Streptophyta</taxon>
        <taxon>Embryophyta</taxon>
        <taxon>Tracheophyta</taxon>
        <taxon>Spermatophyta</taxon>
        <taxon>Magnoliopsida</taxon>
        <taxon>eudicotyledons</taxon>
        <taxon>Gunneridae</taxon>
        <taxon>Pentapetalae</taxon>
        <taxon>rosids</taxon>
        <taxon>malvids</taxon>
        <taxon>Brassicales</taxon>
        <taxon>Brassicaceae</taxon>
        <taxon>Brassiceae</taxon>
        <taxon>Brassica</taxon>
    </lineage>
</organism>
<evidence type="ECO:0008006" key="3">
    <source>
        <dbReference type="Google" id="ProtNLM"/>
    </source>
</evidence>
<name>A0A8X7VCL0_BRACI</name>